<dbReference type="Proteomes" id="UP000198908">
    <property type="component" value="Unassembled WGS sequence"/>
</dbReference>
<dbReference type="AlphaFoldDB" id="A0A1G7CI85"/>
<dbReference type="EMBL" id="FMYQ01000045">
    <property type="protein sequence ID" value="SDE39009.1"/>
    <property type="molecule type" value="Genomic_DNA"/>
</dbReference>
<evidence type="ECO:0000313" key="2">
    <source>
        <dbReference type="Proteomes" id="UP000198908"/>
    </source>
</evidence>
<organism evidence="1 2">
    <name type="scientific">Paraburkholderia lycopersici</name>
    <dbReference type="NCBI Taxonomy" id="416944"/>
    <lineage>
        <taxon>Bacteria</taxon>
        <taxon>Pseudomonadati</taxon>
        <taxon>Pseudomonadota</taxon>
        <taxon>Betaproteobacteria</taxon>
        <taxon>Burkholderiales</taxon>
        <taxon>Burkholderiaceae</taxon>
        <taxon>Paraburkholderia</taxon>
    </lineage>
</organism>
<evidence type="ECO:0000313" key="1">
    <source>
        <dbReference type="EMBL" id="SDE39009.1"/>
    </source>
</evidence>
<proteinExistence type="predicted"/>
<protein>
    <submittedName>
        <fullName evidence="1">Uncharacterized protein</fullName>
    </submittedName>
</protein>
<reference evidence="2" key="1">
    <citation type="submission" date="2016-09" db="EMBL/GenBank/DDBJ databases">
        <authorList>
            <person name="Varghese N."/>
            <person name="Submissions S."/>
        </authorList>
    </citation>
    <scope>NUCLEOTIDE SEQUENCE [LARGE SCALE GENOMIC DNA]</scope>
    <source>
        <strain evidence="2">TNe-862</strain>
    </source>
</reference>
<keyword evidence="2" id="KW-1185">Reference proteome</keyword>
<name>A0A1G7CI85_9BURK</name>
<sequence>MPKSARNLLAGKCHVATVELSVQLLPCGAGRRHSLLRSYVSRYAPASTGGSKMPGGIGSPSK</sequence>
<accession>A0A1G7CI85</accession>
<gene>
    <name evidence="1" type="ORF">SAMN05421548_14529</name>
</gene>